<organism evidence="1 2">
    <name type="scientific">Endocarpon pusillum</name>
    <dbReference type="NCBI Taxonomy" id="364733"/>
    <lineage>
        <taxon>Eukaryota</taxon>
        <taxon>Fungi</taxon>
        <taxon>Dikarya</taxon>
        <taxon>Ascomycota</taxon>
        <taxon>Pezizomycotina</taxon>
        <taxon>Eurotiomycetes</taxon>
        <taxon>Chaetothyriomycetidae</taxon>
        <taxon>Verrucariales</taxon>
        <taxon>Verrucariaceae</taxon>
        <taxon>Endocarpon</taxon>
    </lineage>
</organism>
<dbReference type="EMBL" id="JAACFV010000185">
    <property type="protein sequence ID" value="KAF7503316.1"/>
    <property type="molecule type" value="Genomic_DNA"/>
</dbReference>
<dbReference type="AlphaFoldDB" id="A0A8H7AA03"/>
<proteinExistence type="predicted"/>
<accession>A0A8H7AA03</accession>
<dbReference type="Proteomes" id="UP000606974">
    <property type="component" value="Unassembled WGS sequence"/>
</dbReference>
<protein>
    <submittedName>
        <fullName evidence="1">Uncharacterized protein</fullName>
    </submittedName>
</protein>
<comment type="caution">
    <text evidence="1">The sequence shown here is derived from an EMBL/GenBank/DDBJ whole genome shotgun (WGS) entry which is preliminary data.</text>
</comment>
<name>A0A8H7AA03_9EURO</name>
<keyword evidence="2" id="KW-1185">Reference proteome</keyword>
<reference evidence="1" key="1">
    <citation type="submission" date="2020-02" db="EMBL/GenBank/DDBJ databases">
        <authorList>
            <person name="Palmer J.M."/>
        </authorList>
    </citation>
    <scope>NUCLEOTIDE SEQUENCE</scope>
    <source>
        <strain evidence="1">EPUS1.4</strain>
        <tissue evidence="1">Thallus</tissue>
    </source>
</reference>
<gene>
    <name evidence="1" type="ORF">GJ744_003997</name>
</gene>
<evidence type="ECO:0000313" key="1">
    <source>
        <dbReference type="EMBL" id="KAF7503316.1"/>
    </source>
</evidence>
<sequence>MHYPVGVSSGLDYSRKHHLTHARIGRRDGASTSIRLFPELAALVSVVQSKIDDVNMAGLWKTDMSRDLAWVSYGKDLGTAVLHDYDRYIAPAQVLDVQLELAGPEALGQLSGALSGAHVEIDARLWRHPDPSP</sequence>
<evidence type="ECO:0000313" key="2">
    <source>
        <dbReference type="Proteomes" id="UP000606974"/>
    </source>
</evidence>